<keyword evidence="4" id="KW-1185">Reference proteome</keyword>
<keyword evidence="1" id="KW-0812">Transmembrane</keyword>
<dbReference type="eggNOG" id="COG3745">
    <property type="taxonomic scope" value="Bacteria"/>
</dbReference>
<accession>E1IBI9</accession>
<dbReference type="InterPro" id="IPR013974">
    <property type="entry name" value="SAF"/>
</dbReference>
<gene>
    <name evidence="3" type="ORF">OSCT_0690</name>
</gene>
<dbReference type="Proteomes" id="UP000054010">
    <property type="component" value="Unassembled WGS sequence"/>
</dbReference>
<dbReference type="Gene3D" id="3.90.1210.10">
    <property type="entry name" value="Antifreeze-like/N-acetylneuraminic acid synthase C-terminal domain"/>
    <property type="match status" value="1"/>
</dbReference>
<protein>
    <submittedName>
        <fullName evidence="3">SAF domain protein</fullName>
    </submittedName>
</protein>
<feature type="domain" description="SAF" evidence="2">
    <location>
        <begin position="49"/>
        <end position="112"/>
    </location>
</feature>
<feature type="transmembrane region" description="Helical" evidence="1">
    <location>
        <begin position="24"/>
        <end position="43"/>
    </location>
</feature>
<dbReference type="Pfam" id="PF08666">
    <property type="entry name" value="SAF"/>
    <property type="match status" value="1"/>
</dbReference>
<name>E1IBI9_9CHLR</name>
<dbReference type="EMBL" id="ADVR01000012">
    <property type="protein sequence ID" value="EFO81408.1"/>
    <property type="molecule type" value="Genomic_DNA"/>
</dbReference>
<dbReference type="SMART" id="SM00858">
    <property type="entry name" value="SAF"/>
    <property type="match status" value="1"/>
</dbReference>
<keyword evidence="1" id="KW-0472">Membrane</keyword>
<dbReference type="AlphaFoldDB" id="E1IBI9"/>
<evidence type="ECO:0000313" key="4">
    <source>
        <dbReference type="Proteomes" id="UP000054010"/>
    </source>
</evidence>
<dbReference type="HOGENOM" id="CLU_933455_0_0_0"/>
<comment type="caution">
    <text evidence="3">The sequence shown here is derived from an EMBL/GenBank/DDBJ whole genome shotgun (WGS) entry which is preliminary data.</text>
</comment>
<proteinExistence type="predicted"/>
<dbReference type="STRING" id="765420.OSCT_0690"/>
<evidence type="ECO:0000313" key="3">
    <source>
        <dbReference type="EMBL" id="EFO81408.1"/>
    </source>
</evidence>
<evidence type="ECO:0000259" key="2">
    <source>
        <dbReference type="SMART" id="SM00858"/>
    </source>
</evidence>
<sequence>MSTATPVVPLGQALARKKNNPLPAILIVVGLLGAVTLAILGFLESRKSETVVVMVRDVPYGQQISAEDLGTVTVPLHRPAQLAGVSDPATVVGQYAARNLGSNDLLQPSMLMAAPPSQPVYPNGEQLQANMVPVPFATTTIGPLSYHDRVNIGFNDPSGAPDLCDQVRRAADGQPSAMPVVSTGMTRPYACRLLSSVRVLYVDEAANVAYLELTPYQSHTIWALQAAGLQLWGERYGATSMPLAELDRLDIGQVTLGNLEAAGIPGSSAGVPGE</sequence>
<evidence type="ECO:0000256" key="1">
    <source>
        <dbReference type="SAM" id="Phobius"/>
    </source>
</evidence>
<keyword evidence="1" id="KW-1133">Transmembrane helix</keyword>
<dbReference type="OrthoDB" id="155379at2"/>
<organism evidence="3 4">
    <name type="scientific">Oscillochloris trichoides DG-6</name>
    <dbReference type="NCBI Taxonomy" id="765420"/>
    <lineage>
        <taxon>Bacteria</taxon>
        <taxon>Bacillati</taxon>
        <taxon>Chloroflexota</taxon>
        <taxon>Chloroflexia</taxon>
        <taxon>Chloroflexales</taxon>
        <taxon>Chloroflexineae</taxon>
        <taxon>Oscillochloridaceae</taxon>
        <taxon>Oscillochloris</taxon>
    </lineage>
</organism>
<dbReference type="CDD" id="cd11614">
    <property type="entry name" value="SAF_CpaB_FlgA_like"/>
    <property type="match status" value="1"/>
</dbReference>
<reference evidence="3 4" key="1">
    <citation type="journal article" date="2011" name="J. Bacteriol.">
        <title>Draft genome sequence of the anoxygenic filamentous phototrophic bacterium Oscillochloris trichoides subsp. DG-6.</title>
        <authorList>
            <person name="Kuznetsov B.B."/>
            <person name="Ivanovsky R.N."/>
            <person name="Keppen O.I."/>
            <person name="Sukhacheva M.V."/>
            <person name="Bumazhkin B.K."/>
            <person name="Patutina E.O."/>
            <person name="Beletsky A.V."/>
            <person name="Mardanov A.V."/>
            <person name="Baslerov R.V."/>
            <person name="Panteleeva A.N."/>
            <person name="Kolganova T.V."/>
            <person name="Ravin N.V."/>
            <person name="Skryabin K.G."/>
        </authorList>
    </citation>
    <scope>NUCLEOTIDE SEQUENCE [LARGE SCALE GENOMIC DNA]</scope>
    <source>
        <strain evidence="3 4">DG-6</strain>
    </source>
</reference>